<dbReference type="AlphaFoldDB" id="A0A1C3V0A7"/>
<reference evidence="3" key="1">
    <citation type="submission" date="2016-08" db="EMBL/GenBank/DDBJ databases">
        <authorList>
            <person name="Varghese N."/>
            <person name="Submissions Spin"/>
        </authorList>
    </citation>
    <scope>NUCLEOTIDE SEQUENCE [LARGE SCALE GENOMIC DNA]</scope>
    <source>
        <strain evidence="3">ERR11</strain>
    </source>
</reference>
<proteinExistence type="predicted"/>
<organism evidence="2 3">
    <name type="scientific">Bradyrhizobium shewense</name>
    <dbReference type="NCBI Taxonomy" id="1761772"/>
    <lineage>
        <taxon>Bacteria</taxon>
        <taxon>Pseudomonadati</taxon>
        <taxon>Pseudomonadota</taxon>
        <taxon>Alphaproteobacteria</taxon>
        <taxon>Hyphomicrobiales</taxon>
        <taxon>Nitrobacteraceae</taxon>
        <taxon>Bradyrhizobium</taxon>
    </lineage>
</organism>
<feature type="compositionally biased region" description="Basic and acidic residues" evidence="1">
    <location>
        <begin position="65"/>
        <end position="81"/>
    </location>
</feature>
<dbReference type="Proteomes" id="UP000199184">
    <property type="component" value="Unassembled WGS sequence"/>
</dbReference>
<sequence length="81" mass="8780">MASPSCKLALLYVEPQCSDLIKFCAYRCKCDSEVLQTLSELAPDISRANDLSTGVPGDLAGHVHGVTEGRRDNHHLPESIV</sequence>
<gene>
    <name evidence="2" type="ORF">GA0061098_100373</name>
</gene>
<keyword evidence="3" id="KW-1185">Reference proteome</keyword>
<name>A0A1C3V0A7_9BRAD</name>
<evidence type="ECO:0000256" key="1">
    <source>
        <dbReference type="SAM" id="MobiDB-lite"/>
    </source>
</evidence>
<dbReference type="EMBL" id="FMAI01000003">
    <property type="protein sequence ID" value="SCB21190.1"/>
    <property type="molecule type" value="Genomic_DNA"/>
</dbReference>
<feature type="region of interest" description="Disordered" evidence="1">
    <location>
        <begin position="62"/>
        <end position="81"/>
    </location>
</feature>
<protein>
    <submittedName>
        <fullName evidence="2">Uncharacterized protein</fullName>
    </submittedName>
</protein>
<accession>A0A1C3V0A7</accession>
<evidence type="ECO:0000313" key="3">
    <source>
        <dbReference type="Proteomes" id="UP000199184"/>
    </source>
</evidence>
<evidence type="ECO:0000313" key="2">
    <source>
        <dbReference type="EMBL" id="SCB21190.1"/>
    </source>
</evidence>